<dbReference type="EMBL" id="MK552327">
    <property type="protein sequence ID" value="QBJ02551.1"/>
    <property type="molecule type" value="Genomic_DNA"/>
</dbReference>
<evidence type="ECO:0000313" key="2">
    <source>
        <dbReference type="Proteomes" id="UP000294134"/>
    </source>
</evidence>
<organism evidence="1 2">
    <name type="scientific">Pseudomonas phage Psa21</name>
    <dbReference type="NCBI Taxonomy" id="2530023"/>
    <lineage>
        <taxon>Viruses</taxon>
        <taxon>Duplodnaviria</taxon>
        <taxon>Heunggongvirae</taxon>
        <taxon>Uroviricota</taxon>
        <taxon>Caudoviricetes</taxon>
        <taxon>Chimalliviridae</taxon>
        <taxon>Tepukevirus</taxon>
        <taxon>Tepukevirus Psa21</taxon>
    </lineage>
</organism>
<reference evidence="1 2" key="1">
    <citation type="submission" date="2019-02" db="EMBL/GenBank/DDBJ databases">
        <authorList>
            <person name="Frampton R.A."/>
            <person name="Wojtus J.K."/>
            <person name="Fineran P.C."/>
            <person name="Hendrickson H.L."/>
        </authorList>
    </citation>
    <scope>NUCLEOTIDE SEQUENCE [LARGE SCALE GENOMIC DNA]</scope>
</reference>
<sequence length="254" mass="28524">MNENRFWVSFPDLLSRGVTEQMINNRGPFEHGIRLPVISNGHVSIPWIWEEVGPVIGTLKRIIIRAGRSNVATLIIPADTEVTQSWVQRELAKEILSEAHVHDEFLKNVTHLTRLVYQRLAGVDARGPEMVALLHGPLGVMIYHEPRWRSSNDDTGEIKTLDEVGTMLLDIVPKSVFIQVTAQISAYVASWKQIHGVEPELTAFTKKVPAGIKCYVVIGTGKGAVDMRFNYCTAIDKDTLQPVDFIRSVLKDFK</sequence>
<dbReference type="Proteomes" id="UP000294134">
    <property type="component" value="Segment"/>
</dbReference>
<accession>A0A481W4D4</accession>
<gene>
    <name evidence="1" type="ORF">PSA21_21</name>
</gene>
<evidence type="ECO:0000313" key="1">
    <source>
        <dbReference type="EMBL" id="QBJ02551.1"/>
    </source>
</evidence>
<proteinExistence type="predicted"/>
<protein>
    <submittedName>
        <fullName evidence="1">Uncharacterized protein</fullName>
    </submittedName>
</protein>
<keyword evidence="2" id="KW-1185">Reference proteome</keyword>
<name>A0A481W4D4_9CAUD</name>